<dbReference type="Gene3D" id="3.40.50.1820">
    <property type="entry name" value="alpha/beta hydrolase"/>
    <property type="match status" value="1"/>
</dbReference>
<protein>
    <submittedName>
        <fullName evidence="5">Esterase</fullName>
    </submittedName>
</protein>
<dbReference type="Proteomes" id="UP000333828">
    <property type="component" value="Unassembled WGS sequence"/>
</dbReference>
<dbReference type="RefSeq" id="WP_254439619.1">
    <property type="nucleotide sequence ID" value="NZ_CABPSI010000004.1"/>
</dbReference>
<dbReference type="AlphaFoldDB" id="A0A5E4X2L1"/>
<reference evidence="5 6" key="1">
    <citation type="submission" date="2019-08" db="EMBL/GenBank/DDBJ databases">
        <authorList>
            <person name="Peeters C."/>
        </authorList>
    </citation>
    <scope>NUCLEOTIDE SEQUENCE [LARGE SCALE GENOMIC DNA]</scope>
    <source>
        <strain evidence="5 6">LMG 31115</strain>
    </source>
</reference>
<feature type="domain" description="Phospholipase/carboxylesterase/thioesterase" evidence="4">
    <location>
        <begin position="145"/>
        <end position="248"/>
    </location>
</feature>
<feature type="compositionally biased region" description="Low complexity" evidence="3">
    <location>
        <begin position="29"/>
        <end position="53"/>
    </location>
</feature>
<dbReference type="EMBL" id="CABPSI010000004">
    <property type="protein sequence ID" value="VVE30488.1"/>
    <property type="molecule type" value="Genomic_DNA"/>
</dbReference>
<dbReference type="PANTHER" id="PTHR43037">
    <property type="entry name" value="UNNAMED PRODUCT-RELATED"/>
    <property type="match status" value="1"/>
</dbReference>
<accession>A0A5E4X2L1</accession>
<dbReference type="GO" id="GO:0016787">
    <property type="term" value="F:hydrolase activity"/>
    <property type="evidence" value="ECO:0007669"/>
    <property type="project" value="UniProtKB-KW"/>
</dbReference>
<proteinExistence type="predicted"/>
<evidence type="ECO:0000256" key="2">
    <source>
        <dbReference type="ARBA" id="ARBA00022801"/>
    </source>
</evidence>
<keyword evidence="1" id="KW-0732">Signal</keyword>
<feature type="region of interest" description="Disordered" evidence="3">
    <location>
        <begin position="18"/>
        <end position="57"/>
    </location>
</feature>
<evidence type="ECO:0000313" key="5">
    <source>
        <dbReference type="EMBL" id="VVE30488.1"/>
    </source>
</evidence>
<keyword evidence="6" id="KW-1185">Reference proteome</keyword>
<keyword evidence="2" id="KW-0378">Hydrolase</keyword>
<evidence type="ECO:0000259" key="4">
    <source>
        <dbReference type="Pfam" id="PF02230"/>
    </source>
</evidence>
<dbReference type="SUPFAM" id="SSF53474">
    <property type="entry name" value="alpha/beta-Hydrolases"/>
    <property type="match status" value="1"/>
</dbReference>
<dbReference type="Pfam" id="PF02230">
    <property type="entry name" value="Abhydrolase_2"/>
    <property type="match status" value="1"/>
</dbReference>
<dbReference type="InterPro" id="IPR003140">
    <property type="entry name" value="PLipase/COase/thioEstase"/>
</dbReference>
<gene>
    <name evidence="5" type="ORF">PIN31115_03602</name>
</gene>
<dbReference type="InterPro" id="IPR029058">
    <property type="entry name" value="AB_hydrolase_fold"/>
</dbReference>
<evidence type="ECO:0000313" key="6">
    <source>
        <dbReference type="Proteomes" id="UP000333828"/>
    </source>
</evidence>
<dbReference type="PANTHER" id="PTHR43037:SF5">
    <property type="entry name" value="FERULOYL ESTERASE"/>
    <property type="match status" value="1"/>
</dbReference>
<name>A0A5E4X2L1_9BURK</name>
<evidence type="ECO:0000256" key="1">
    <source>
        <dbReference type="ARBA" id="ARBA00022729"/>
    </source>
</evidence>
<sequence length="254" mass="26749">MFDPALFGRMSPGVFTPGRPLAASAQDDATSANSATPAPALAASSSPSESLPPGRHPLGLSDVRDAVLYVPPNLPTDKPVPLFVMFHGAGGFPEKVLPFIEPHADRHGFLVLAPHSTFPTWDIVIGGNGPDLERLQQALGIVAARYSIDTSRVAFAGFSDGASYALSIGVTNGDIASHVIAFSGGFMSIFVQEGQPRVFIAHGLIDEQLPIATSGRNNANKLKASGYDVEYVEFDGLHIIEPGVVARAIDFFLA</sequence>
<dbReference type="InterPro" id="IPR050955">
    <property type="entry name" value="Plant_Biomass_Hydrol_Est"/>
</dbReference>
<organism evidence="5 6">
    <name type="scientific">Pandoraea iniqua</name>
    <dbReference type="NCBI Taxonomy" id="2508288"/>
    <lineage>
        <taxon>Bacteria</taxon>
        <taxon>Pseudomonadati</taxon>
        <taxon>Pseudomonadota</taxon>
        <taxon>Betaproteobacteria</taxon>
        <taxon>Burkholderiales</taxon>
        <taxon>Burkholderiaceae</taxon>
        <taxon>Pandoraea</taxon>
    </lineage>
</organism>
<evidence type="ECO:0000256" key="3">
    <source>
        <dbReference type="SAM" id="MobiDB-lite"/>
    </source>
</evidence>